<dbReference type="Proteomes" id="UP001187192">
    <property type="component" value="Unassembled WGS sequence"/>
</dbReference>
<gene>
    <name evidence="2" type="ORF">TIFTF001_006756</name>
</gene>
<accession>A0AA87ZJP0</accession>
<protein>
    <submittedName>
        <fullName evidence="2">Uncharacterized protein</fullName>
    </submittedName>
</protein>
<keyword evidence="3" id="KW-1185">Reference proteome</keyword>
<reference evidence="2" key="1">
    <citation type="submission" date="2023-07" db="EMBL/GenBank/DDBJ databases">
        <title>draft genome sequence of fig (Ficus carica).</title>
        <authorList>
            <person name="Takahashi T."/>
            <person name="Nishimura K."/>
        </authorList>
    </citation>
    <scope>NUCLEOTIDE SEQUENCE</scope>
</reference>
<evidence type="ECO:0000256" key="1">
    <source>
        <dbReference type="SAM" id="MobiDB-lite"/>
    </source>
</evidence>
<organism evidence="2 3">
    <name type="scientific">Ficus carica</name>
    <name type="common">Common fig</name>
    <dbReference type="NCBI Taxonomy" id="3494"/>
    <lineage>
        <taxon>Eukaryota</taxon>
        <taxon>Viridiplantae</taxon>
        <taxon>Streptophyta</taxon>
        <taxon>Embryophyta</taxon>
        <taxon>Tracheophyta</taxon>
        <taxon>Spermatophyta</taxon>
        <taxon>Magnoliopsida</taxon>
        <taxon>eudicotyledons</taxon>
        <taxon>Gunneridae</taxon>
        <taxon>Pentapetalae</taxon>
        <taxon>rosids</taxon>
        <taxon>fabids</taxon>
        <taxon>Rosales</taxon>
        <taxon>Moraceae</taxon>
        <taxon>Ficeae</taxon>
        <taxon>Ficus</taxon>
    </lineage>
</organism>
<sequence>MMQYPSAPATASPTVVDSKPTLPSDEDYSPPPAMGALPPNSYIPFVLTKLQIGTCLTPFPVEDLQGHATTPYPQLLSHPRFRPS</sequence>
<feature type="region of interest" description="Disordered" evidence="1">
    <location>
        <begin position="64"/>
        <end position="84"/>
    </location>
</feature>
<name>A0AA87ZJP0_FICCA</name>
<comment type="caution">
    <text evidence="2">The sequence shown here is derived from an EMBL/GenBank/DDBJ whole genome shotgun (WGS) entry which is preliminary data.</text>
</comment>
<dbReference type="EMBL" id="BTGU01000007">
    <property type="protein sequence ID" value="GMN37383.1"/>
    <property type="molecule type" value="Genomic_DNA"/>
</dbReference>
<feature type="region of interest" description="Disordered" evidence="1">
    <location>
        <begin position="1"/>
        <end position="35"/>
    </location>
</feature>
<proteinExistence type="predicted"/>
<dbReference type="AlphaFoldDB" id="A0AA87ZJP0"/>
<evidence type="ECO:0000313" key="3">
    <source>
        <dbReference type="Proteomes" id="UP001187192"/>
    </source>
</evidence>
<evidence type="ECO:0000313" key="2">
    <source>
        <dbReference type="EMBL" id="GMN37383.1"/>
    </source>
</evidence>